<evidence type="ECO:0000313" key="3">
    <source>
        <dbReference type="Proteomes" id="UP001396334"/>
    </source>
</evidence>
<dbReference type="Pfam" id="PF00931">
    <property type="entry name" value="NB-ARC"/>
    <property type="match status" value="1"/>
</dbReference>
<accession>A0ABR2T005</accession>
<keyword evidence="3" id="KW-1185">Reference proteome</keyword>
<dbReference type="InterPro" id="IPR044974">
    <property type="entry name" value="Disease_R_plants"/>
</dbReference>
<protein>
    <recommendedName>
        <fullName evidence="1">NB-ARC domain-containing protein</fullName>
    </recommendedName>
</protein>
<organism evidence="2 3">
    <name type="scientific">Hibiscus sabdariffa</name>
    <name type="common">roselle</name>
    <dbReference type="NCBI Taxonomy" id="183260"/>
    <lineage>
        <taxon>Eukaryota</taxon>
        <taxon>Viridiplantae</taxon>
        <taxon>Streptophyta</taxon>
        <taxon>Embryophyta</taxon>
        <taxon>Tracheophyta</taxon>
        <taxon>Spermatophyta</taxon>
        <taxon>Magnoliopsida</taxon>
        <taxon>eudicotyledons</taxon>
        <taxon>Gunneridae</taxon>
        <taxon>Pentapetalae</taxon>
        <taxon>rosids</taxon>
        <taxon>malvids</taxon>
        <taxon>Malvales</taxon>
        <taxon>Malvaceae</taxon>
        <taxon>Malvoideae</taxon>
        <taxon>Hibiscus</taxon>
    </lineage>
</organism>
<dbReference type="PANTHER" id="PTHR23155">
    <property type="entry name" value="DISEASE RESISTANCE PROTEIN RP"/>
    <property type="match status" value="1"/>
</dbReference>
<dbReference type="InterPro" id="IPR027417">
    <property type="entry name" value="P-loop_NTPase"/>
</dbReference>
<gene>
    <name evidence="2" type="ORF">V6N11_032176</name>
</gene>
<name>A0ABR2T005_9ROSI</name>
<evidence type="ECO:0000313" key="2">
    <source>
        <dbReference type="EMBL" id="KAK9030764.1"/>
    </source>
</evidence>
<evidence type="ECO:0000259" key="1">
    <source>
        <dbReference type="Pfam" id="PF00931"/>
    </source>
</evidence>
<dbReference type="Gene3D" id="1.10.8.430">
    <property type="entry name" value="Helical domain of apoptotic protease-activating factors"/>
    <property type="match status" value="1"/>
</dbReference>
<dbReference type="SUPFAM" id="SSF52540">
    <property type="entry name" value="P-loop containing nucleoside triphosphate hydrolases"/>
    <property type="match status" value="1"/>
</dbReference>
<reference evidence="2 3" key="1">
    <citation type="journal article" date="2024" name="G3 (Bethesda)">
        <title>Genome assembly of Hibiscus sabdariffa L. provides insights into metabolisms of medicinal natural products.</title>
        <authorList>
            <person name="Kim T."/>
        </authorList>
    </citation>
    <scope>NUCLEOTIDE SEQUENCE [LARGE SCALE GENOMIC DNA]</scope>
    <source>
        <strain evidence="2">TK-2024</strain>
        <tissue evidence="2">Old leaves</tissue>
    </source>
</reference>
<dbReference type="InterPro" id="IPR002182">
    <property type="entry name" value="NB-ARC"/>
</dbReference>
<dbReference type="EMBL" id="JBBPBN010000010">
    <property type="protein sequence ID" value="KAK9030764.1"/>
    <property type="molecule type" value="Genomic_DNA"/>
</dbReference>
<proteinExistence type="predicted"/>
<dbReference type="PRINTS" id="PR00364">
    <property type="entry name" value="DISEASERSIST"/>
</dbReference>
<dbReference type="Proteomes" id="UP001396334">
    <property type="component" value="Unassembled WGS sequence"/>
</dbReference>
<sequence>MNARILKIGERMSRFFSSISNLATVPISVIAPTWTEAETHNSQYPFTSDDVWDVYDLTEAGVPLPSEQNKAKVVITTRREDVCDLMHAQRKFKVNFLAWREAWRLFLSKAGEDVLKLDPAILKLAERIADECSGLPLALNTVGQAMRSKRTVEEWRYAATTLRKSAAEFTSMEKKVISLLRFSFDSLSDDTTKSCFLYCALYPEYWITQVPQSVDFESPMESFANDLDFMPSLKVLDLSFNKHLAELPPETFMNWSPCNILRC</sequence>
<dbReference type="InterPro" id="IPR042197">
    <property type="entry name" value="Apaf_helical"/>
</dbReference>
<comment type="caution">
    <text evidence="2">The sequence shown here is derived from an EMBL/GenBank/DDBJ whole genome shotgun (WGS) entry which is preliminary data.</text>
</comment>
<dbReference type="PANTHER" id="PTHR23155:SF1192">
    <property type="entry name" value="DISEASE RESISTANCE PROTEIN RFL1-RELATED"/>
    <property type="match status" value="1"/>
</dbReference>
<feature type="domain" description="NB-ARC" evidence="1">
    <location>
        <begin position="48"/>
        <end position="112"/>
    </location>
</feature>